<evidence type="ECO:0000259" key="1">
    <source>
        <dbReference type="Pfam" id="PF01243"/>
    </source>
</evidence>
<dbReference type="EMBL" id="MYFO01000052">
    <property type="protein sequence ID" value="TFE83292.1"/>
    <property type="molecule type" value="Genomic_DNA"/>
</dbReference>
<evidence type="ECO:0000313" key="2">
    <source>
        <dbReference type="EMBL" id="TFE83292.1"/>
    </source>
</evidence>
<evidence type="ECO:0000313" key="3">
    <source>
        <dbReference type="Proteomes" id="UP000298246"/>
    </source>
</evidence>
<sequence length="150" mass="16423">MAELITALPEQLFSVLQKEKFMLLNTLDATTGAPSVHAISWVYAKDPSTLRFAVDARSRIVSNLQQFASVSLSYIGAGSVHVVSGRARMVAEALEGVPFKLTCVDVDIESVQDAMFYGARIVSEPEYEKTYDERAAAKLDAQVFDAMKKA</sequence>
<accession>A0A4Y8PRC1</accession>
<keyword evidence="3" id="KW-1185">Reference proteome</keyword>
<name>A0A4Y8PRC1_9BACL</name>
<dbReference type="NCBIfam" id="NF005232">
    <property type="entry name" value="PRK06733.1"/>
    <property type="match status" value="1"/>
</dbReference>
<dbReference type="Proteomes" id="UP000298246">
    <property type="component" value="Unassembled WGS sequence"/>
</dbReference>
<dbReference type="AlphaFoldDB" id="A0A4Y8PRC1"/>
<reference evidence="2 3" key="1">
    <citation type="submission" date="2017-03" db="EMBL/GenBank/DDBJ databases">
        <title>Isolation of Levoglucosan Utilizing Bacteria.</title>
        <authorList>
            <person name="Arya A.S."/>
        </authorList>
    </citation>
    <scope>NUCLEOTIDE SEQUENCE [LARGE SCALE GENOMIC DNA]</scope>
    <source>
        <strain evidence="2 3">MEC069</strain>
    </source>
</reference>
<gene>
    <name evidence="2" type="ORF">B5M42_23235</name>
</gene>
<organism evidence="2 3">
    <name type="scientific">Paenibacillus athensensis</name>
    <dbReference type="NCBI Taxonomy" id="1967502"/>
    <lineage>
        <taxon>Bacteria</taxon>
        <taxon>Bacillati</taxon>
        <taxon>Bacillota</taxon>
        <taxon>Bacilli</taxon>
        <taxon>Bacillales</taxon>
        <taxon>Paenibacillaceae</taxon>
        <taxon>Paenibacillus</taxon>
    </lineage>
</organism>
<dbReference type="Pfam" id="PF01243">
    <property type="entry name" value="PNPOx_N"/>
    <property type="match status" value="1"/>
</dbReference>
<dbReference type="OrthoDB" id="2381603at2"/>
<proteinExistence type="predicted"/>
<comment type="caution">
    <text evidence="2">The sequence shown here is derived from an EMBL/GenBank/DDBJ whole genome shotgun (WGS) entry which is preliminary data.</text>
</comment>
<protein>
    <recommendedName>
        <fullName evidence="1">Pyridoxamine 5'-phosphate oxidase N-terminal domain-containing protein</fullName>
    </recommendedName>
</protein>
<dbReference type="RefSeq" id="WP_134757271.1">
    <property type="nucleotide sequence ID" value="NZ_MYFO02000016.1"/>
</dbReference>
<dbReference type="InterPro" id="IPR012349">
    <property type="entry name" value="Split_barrel_FMN-bd"/>
</dbReference>
<dbReference type="SUPFAM" id="SSF50475">
    <property type="entry name" value="FMN-binding split barrel"/>
    <property type="match status" value="1"/>
</dbReference>
<dbReference type="InterPro" id="IPR011576">
    <property type="entry name" value="Pyridox_Oxase_N"/>
</dbReference>
<dbReference type="Gene3D" id="2.30.110.10">
    <property type="entry name" value="Electron Transport, Fmn-binding Protein, Chain A"/>
    <property type="match status" value="1"/>
</dbReference>
<feature type="domain" description="Pyridoxamine 5'-phosphate oxidase N-terminal" evidence="1">
    <location>
        <begin position="8"/>
        <end position="93"/>
    </location>
</feature>